<proteinExistence type="predicted"/>
<reference evidence="3" key="1">
    <citation type="submission" date="2017-04" db="EMBL/GenBank/DDBJ databases">
        <authorList>
            <person name="Varghese N."/>
            <person name="Submissions S."/>
        </authorList>
    </citation>
    <scope>NUCLEOTIDE SEQUENCE [LARGE SCALE GENOMIC DNA]</scope>
    <source>
        <strain evidence="3">RKEM611</strain>
    </source>
</reference>
<dbReference type="NCBIfam" id="TIGR04052">
    <property type="entry name" value="MbnP_like_WxW"/>
    <property type="match status" value="1"/>
</dbReference>
<accession>A0A1Y6BY14</accession>
<protein>
    <submittedName>
        <fullName evidence="2">Methanobactin biosynthesis cassette protein MbnP</fullName>
    </submittedName>
</protein>
<dbReference type="InterPro" id="IPR046863">
    <property type="entry name" value="MbnP-like_dom"/>
</dbReference>
<dbReference type="AlphaFoldDB" id="A0A1Y6BY14"/>
<feature type="domain" description="Copper-binding protein MbnP-like" evidence="1">
    <location>
        <begin position="31"/>
        <end position="261"/>
    </location>
</feature>
<gene>
    <name evidence="2" type="ORF">SAMN06296036_108180</name>
</gene>
<evidence type="ECO:0000313" key="2">
    <source>
        <dbReference type="EMBL" id="SMF26914.1"/>
    </source>
</evidence>
<name>A0A1Y6BY14_9BACT</name>
<dbReference type="RefSeq" id="WP_132318794.1">
    <property type="nucleotide sequence ID" value="NZ_FWZT01000008.1"/>
</dbReference>
<organism evidence="2 3">
    <name type="scientific">Pseudobacteriovorax antillogorgiicola</name>
    <dbReference type="NCBI Taxonomy" id="1513793"/>
    <lineage>
        <taxon>Bacteria</taxon>
        <taxon>Pseudomonadati</taxon>
        <taxon>Bdellovibrionota</taxon>
        <taxon>Oligoflexia</taxon>
        <taxon>Oligoflexales</taxon>
        <taxon>Pseudobacteriovoracaceae</taxon>
        <taxon>Pseudobacteriovorax</taxon>
    </lineage>
</organism>
<dbReference type="PROSITE" id="PS51257">
    <property type="entry name" value="PROKAR_LIPOPROTEIN"/>
    <property type="match status" value="1"/>
</dbReference>
<dbReference type="Proteomes" id="UP000192907">
    <property type="component" value="Unassembled WGS sequence"/>
</dbReference>
<sequence>MRYVLCSTLLLSIAASSCGESDSETSADNQTAVSVEFAAVAGTESISCETSLTGLGSNQDSATLADFRFYIHDIVFTKDDGSSISLTLDENDWQTDNLALLDFQDKSDSCSGDEKDTHKEVTGTVSDTTGISGISFTLGVPEDLNHQDQSSASTPLNIVSLFWSWNSGYKFLRADVTPSNGITRPSDSTFSGTTFNIHIGSTACTGDATAGEDVTCTNSNRAQIALSDFELGTSLVTFDYATLVQSHNITSDVGGAPGCMSGSTDPECQGVFSGLGLDLSSGTQSTTTQTAFSLQ</sequence>
<dbReference type="InterPro" id="IPR023977">
    <property type="entry name" value="MbnP-like"/>
</dbReference>
<dbReference type="Pfam" id="PF20243">
    <property type="entry name" value="MbnP"/>
    <property type="match status" value="1"/>
</dbReference>
<evidence type="ECO:0000259" key="1">
    <source>
        <dbReference type="Pfam" id="PF20243"/>
    </source>
</evidence>
<dbReference type="STRING" id="1513793.SAMN06296036_108180"/>
<dbReference type="EMBL" id="FWZT01000008">
    <property type="protein sequence ID" value="SMF26914.1"/>
    <property type="molecule type" value="Genomic_DNA"/>
</dbReference>
<evidence type="ECO:0000313" key="3">
    <source>
        <dbReference type="Proteomes" id="UP000192907"/>
    </source>
</evidence>
<keyword evidence="3" id="KW-1185">Reference proteome</keyword>
<dbReference type="OrthoDB" id="64245at2"/>